<evidence type="ECO:0000313" key="3">
    <source>
        <dbReference type="Proteomes" id="UP001260959"/>
    </source>
</evidence>
<dbReference type="InterPro" id="IPR041657">
    <property type="entry name" value="HTH_17"/>
</dbReference>
<accession>A0ABU1E184</accession>
<reference evidence="2 3" key="1">
    <citation type="submission" date="2023-08" db="EMBL/GenBank/DDBJ databases">
        <authorList>
            <person name="Maltman C."/>
        </authorList>
    </citation>
    <scope>NUCLEOTIDE SEQUENCE [LARGE SCALE GENOMIC DNA]</scope>
    <source>
        <strain evidence="2 3">ES2</strain>
    </source>
</reference>
<dbReference type="Proteomes" id="UP001260959">
    <property type="component" value="Unassembled WGS sequence"/>
</dbReference>
<dbReference type="RefSeq" id="WP_309521664.1">
    <property type="nucleotide sequence ID" value="NZ_JAVIXS010000003.1"/>
</dbReference>
<dbReference type="SUPFAM" id="SSF46955">
    <property type="entry name" value="Putative DNA-binding domain"/>
    <property type="match status" value="1"/>
</dbReference>
<gene>
    <name evidence="2" type="ORF">REB14_05060</name>
</gene>
<feature type="domain" description="Helix-turn-helix" evidence="1">
    <location>
        <begin position="42"/>
        <end position="85"/>
    </location>
</feature>
<protein>
    <submittedName>
        <fullName evidence="2">Helix-turn-helix domain-containing protein</fullName>
    </submittedName>
</protein>
<sequence>METIKSNGLANPAKNVTGIIRKLIFGTSLKNQTQQPQFQKELLTREETATFFDVDLSTLHNWKKKGVLLPVGIGGRVYYRMTDIENALVQLK</sequence>
<dbReference type="Pfam" id="PF12728">
    <property type="entry name" value="HTH_17"/>
    <property type="match status" value="1"/>
</dbReference>
<comment type="caution">
    <text evidence="2">The sequence shown here is derived from an EMBL/GenBank/DDBJ whole genome shotgun (WGS) entry which is preliminary data.</text>
</comment>
<name>A0ABU1E184_9FLAO</name>
<proteinExistence type="predicted"/>
<evidence type="ECO:0000313" key="2">
    <source>
        <dbReference type="EMBL" id="MDR4951554.1"/>
    </source>
</evidence>
<evidence type="ECO:0000259" key="1">
    <source>
        <dbReference type="Pfam" id="PF12728"/>
    </source>
</evidence>
<keyword evidence="3" id="KW-1185">Reference proteome</keyword>
<dbReference type="InterPro" id="IPR009061">
    <property type="entry name" value="DNA-bd_dom_put_sf"/>
</dbReference>
<dbReference type="EMBL" id="JAVIXS010000003">
    <property type="protein sequence ID" value="MDR4951554.1"/>
    <property type="molecule type" value="Genomic_DNA"/>
</dbReference>
<organism evidence="2 3">
    <name type="scientific">Chryseobacterium metallicongregator</name>
    <dbReference type="NCBI Taxonomy" id="3073042"/>
    <lineage>
        <taxon>Bacteria</taxon>
        <taxon>Pseudomonadati</taxon>
        <taxon>Bacteroidota</taxon>
        <taxon>Flavobacteriia</taxon>
        <taxon>Flavobacteriales</taxon>
        <taxon>Weeksellaceae</taxon>
        <taxon>Chryseobacterium group</taxon>
        <taxon>Chryseobacterium</taxon>
    </lineage>
</organism>